<dbReference type="EC" id="1.8.4.11" evidence="2"/>
<feature type="region of interest" description="Disordered" evidence="5">
    <location>
        <begin position="1"/>
        <end position="37"/>
    </location>
</feature>
<evidence type="ECO:0000256" key="1">
    <source>
        <dbReference type="ARBA" id="ARBA00005591"/>
    </source>
</evidence>
<evidence type="ECO:0000313" key="7">
    <source>
        <dbReference type="EMBL" id="EEH57943.1"/>
    </source>
</evidence>
<dbReference type="STRING" id="564608.C1MPQ1"/>
<dbReference type="EMBL" id="GG663738">
    <property type="protein sequence ID" value="EEH57943.1"/>
    <property type="molecule type" value="Genomic_DNA"/>
</dbReference>
<evidence type="ECO:0000256" key="2">
    <source>
        <dbReference type="ARBA" id="ARBA00012502"/>
    </source>
</evidence>
<dbReference type="GeneID" id="9683106"/>
<comment type="similarity">
    <text evidence="1">Belongs to the MsrA Met sulfoxide reductase family.</text>
</comment>
<sequence>MRAVLALRAPATARASTPARVEKTPPAAPPPRSSRGGGVAAAVALSAAVTLASPSLAATPQTMYVAGGANVFLEKEFNDLRYAGVLDVVPGLATGVNDDGTPVEAVAVTYDADRLAKREAGRTQVTSAHEVLMRVYWKRADPTRTDGQFKENGARYRPAIWVSNAEERAEVETNARRLAASGVYGGNRGEATAAIAIPILNTPPPSFAPAPAEDFGKLAKNPKLFEKEQKTRDAAFKDLWGFVQFCADRVCGYVRFAPKCVGECLDVFPEYRERNFGVPELTGNIKITSK</sequence>
<evidence type="ECO:0000259" key="6">
    <source>
        <dbReference type="Pfam" id="PF01625"/>
    </source>
</evidence>
<dbReference type="AlphaFoldDB" id="C1MPQ1"/>
<dbReference type="Gene3D" id="3.30.1060.10">
    <property type="entry name" value="Peptide methionine sulphoxide reductase MsrA"/>
    <property type="match status" value="1"/>
</dbReference>
<dbReference type="OrthoDB" id="77405at2759"/>
<feature type="compositionally biased region" description="Low complexity" evidence="5">
    <location>
        <begin position="1"/>
        <end position="19"/>
    </location>
</feature>
<reference evidence="7 8" key="1">
    <citation type="journal article" date="2009" name="Science">
        <title>Green evolution and dynamic adaptations revealed by genomes of the marine picoeukaryotes Micromonas.</title>
        <authorList>
            <person name="Worden A.Z."/>
            <person name="Lee J.H."/>
            <person name="Mock T."/>
            <person name="Rouze P."/>
            <person name="Simmons M.P."/>
            <person name="Aerts A.L."/>
            <person name="Allen A.E."/>
            <person name="Cuvelier M.L."/>
            <person name="Derelle E."/>
            <person name="Everett M.V."/>
            <person name="Foulon E."/>
            <person name="Grimwood J."/>
            <person name="Gundlach H."/>
            <person name="Henrissat B."/>
            <person name="Napoli C."/>
            <person name="McDonald S.M."/>
            <person name="Parker M.S."/>
            <person name="Rombauts S."/>
            <person name="Salamov A."/>
            <person name="Von Dassow P."/>
            <person name="Badger J.H."/>
            <person name="Coutinho P.M."/>
            <person name="Demir E."/>
            <person name="Dubchak I."/>
            <person name="Gentemann C."/>
            <person name="Eikrem W."/>
            <person name="Gready J.E."/>
            <person name="John U."/>
            <person name="Lanier W."/>
            <person name="Lindquist E.A."/>
            <person name="Lucas S."/>
            <person name="Mayer K.F."/>
            <person name="Moreau H."/>
            <person name="Not F."/>
            <person name="Otillar R."/>
            <person name="Panaud O."/>
            <person name="Pangilinan J."/>
            <person name="Paulsen I."/>
            <person name="Piegu B."/>
            <person name="Poliakov A."/>
            <person name="Robbens S."/>
            <person name="Schmutz J."/>
            <person name="Toulza E."/>
            <person name="Wyss T."/>
            <person name="Zelensky A."/>
            <person name="Zhou K."/>
            <person name="Armbrust E.V."/>
            <person name="Bhattacharya D."/>
            <person name="Goodenough U.W."/>
            <person name="Van de Peer Y."/>
            <person name="Grigoriev I.V."/>
        </authorList>
    </citation>
    <scope>NUCLEOTIDE SEQUENCE [LARGE SCALE GENOMIC DNA]</scope>
    <source>
        <strain evidence="7 8">CCMP1545</strain>
    </source>
</reference>
<evidence type="ECO:0000313" key="8">
    <source>
        <dbReference type="Proteomes" id="UP000001876"/>
    </source>
</evidence>
<dbReference type="GO" id="GO:0008113">
    <property type="term" value="F:peptide-methionine (S)-S-oxide reductase activity"/>
    <property type="evidence" value="ECO:0007669"/>
    <property type="project" value="UniProtKB-EC"/>
</dbReference>
<dbReference type="SUPFAM" id="SSF55068">
    <property type="entry name" value="Peptide methionine sulfoxide reductase"/>
    <property type="match status" value="1"/>
</dbReference>
<dbReference type="RefSeq" id="XP_003057992.1">
    <property type="nucleotide sequence ID" value="XM_003057946.1"/>
</dbReference>
<organism evidence="8">
    <name type="scientific">Micromonas pusilla (strain CCMP1545)</name>
    <name type="common">Picoplanktonic green alga</name>
    <dbReference type="NCBI Taxonomy" id="564608"/>
    <lineage>
        <taxon>Eukaryota</taxon>
        <taxon>Viridiplantae</taxon>
        <taxon>Chlorophyta</taxon>
        <taxon>Mamiellophyceae</taxon>
        <taxon>Mamiellales</taxon>
        <taxon>Mamiellaceae</taxon>
        <taxon>Micromonas</taxon>
    </lineage>
</organism>
<evidence type="ECO:0000256" key="4">
    <source>
        <dbReference type="ARBA" id="ARBA00030643"/>
    </source>
</evidence>
<evidence type="ECO:0000256" key="5">
    <source>
        <dbReference type="SAM" id="MobiDB-lite"/>
    </source>
</evidence>
<dbReference type="Proteomes" id="UP000001876">
    <property type="component" value="Unassembled WGS sequence"/>
</dbReference>
<gene>
    <name evidence="7" type="ORF">MICPUCDRAFT_67116</name>
</gene>
<dbReference type="OMA" id="CGYVRFA"/>
<proteinExistence type="inferred from homology"/>
<feature type="domain" description="Peptide methionine sulphoxide reductase MsrA" evidence="6">
    <location>
        <begin position="64"/>
        <end position="185"/>
    </location>
</feature>
<dbReference type="InterPro" id="IPR036509">
    <property type="entry name" value="Met_Sox_Rdtase_MsrA_sf"/>
</dbReference>
<dbReference type="Pfam" id="PF01625">
    <property type="entry name" value="PMSR"/>
    <property type="match status" value="1"/>
</dbReference>
<protein>
    <recommendedName>
        <fullName evidence="2">peptide-methionine (S)-S-oxide reductase</fullName>
        <ecNumber evidence="2">1.8.4.11</ecNumber>
    </recommendedName>
    <alternativeName>
        <fullName evidence="4">Peptide-methionine (S)-S-oxide reductase</fullName>
    </alternativeName>
</protein>
<accession>C1MPQ1</accession>
<dbReference type="KEGG" id="mpp:MICPUCDRAFT_67116"/>
<keyword evidence="3" id="KW-0560">Oxidoreductase</keyword>
<name>C1MPQ1_MICPC</name>
<dbReference type="InterPro" id="IPR002569">
    <property type="entry name" value="Met_Sox_Rdtase_MsrA_dom"/>
</dbReference>
<keyword evidence="8" id="KW-1185">Reference proteome</keyword>
<evidence type="ECO:0000256" key="3">
    <source>
        <dbReference type="ARBA" id="ARBA00023002"/>
    </source>
</evidence>